<dbReference type="Gene3D" id="2.120.10.80">
    <property type="entry name" value="Kelch-type beta propeller"/>
    <property type="match status" value="1"/>
</dbReference>
<dbReference type="InterPro" id="IPR006652">
    <property type="entry name" value="Kelch_1"/>
</dbReference>
<organism evidence="3 4">
    <name type="scientific">Ancylostoma duodenale</name>
    <dbReference type="NCBI Taxonomy" id="51022"/>
    <lineage>
        <taxon>Eukaryota</taxon>
        <taxon>Metazoa</taxon>
        <taxon>Ecdysozoa</taxon>
        <taxon>Nematoda</taxon>
        <taxon>Chromadorea</taxon>
        <taxon>Rhabditida</taxon>
        <taxon>Rhabditina</taxon>
        <taxon>Rhabditomorpha</taxon>
        <taxon>Strongyloidea</taxon>
        <taxon>Ancylostomatidae</taxon>
        <taxon>Ancylostomatinae</taxon>
        <taxon>Ancylostoma</taxon>
    </lineage>
</organism>
<gene>
    <name evidence="3" type="ORF">ANCDUO_13354</name>
</gene>
<reference evidence="3 4" key="1">
    <citation type="submission" date="2013-12" db="EMBL/GenBank/DDBJ databases">
        <title>Draft genome of the parsitic nematode Ancylostoma duodenale.</title>
        <authorList>
            <person name="Mitreva M."/>
        </authorList>
    </citation>
    <scope>NUCLEOTIDE SEQUENCE [LARGE SCALE GENOMIC DNA]</scope>
    <source>
        <strain evidence="3 4">Zhejiang</strain>
    </source>
</reference>
<evidence type="ECO:0000256" key="1">
    <source>
        <dbReference type="ARBA" id="ARBA00022441"/>
    </source>
</evidence>
<keyword evidence="1" id="KW-0880">Kelch repeat</keyword>
<dbReference type="OrthoDB" id="45365at2759"/>
<keyword evidence="4" id="KW-1185">Reference proteome</keyword>
<name>A0A0C2GC70_9BILA</name>
<dbReference type="EMBL" id="KN735712">
    <property type="protein sequence ID" value="KIH56464.1"/>
    <property type="molecule type" value="Genomic_DNA"/>
</dbReference>
<dbReference type="InterPro" id="IPR015915">
    <property type="entry name" value="Kelch-typ_b-propeller"/>
</dbReference>
<dbReference type="Pfam" id="PF01344">
    <property type="entry name" value="Kelch_1"/>
    <property type="match status" value="3"/>
</dbReference>
<dbReference type="SMART" id="SM00612">
    <property type="entry name" value="Kelch"/>
    <property type="match status" value="3"/>
</dbReference>
<dbReference type="AlphaFoldDB" id="A0A0C2GC70"/>
<proteinExistence type="predicted"/>
<sequence>MTMIIAGTRTFMSYDVWEAPGNGEDHRAPHWDHYCYLLEAQKCIYRFCPTRGTIEFASQSSKASDVEEVKDFHLTGAKRLIPSLLSRPQRCCDFGWAIFVAGGRRNGKLLSGVESYDPVKKRWKHMRPMSLPRVDFGIAVNGNNVYAIGGGIPNLGETGVTVCKMECYDIIKKSWRQLASMREPRSSPSVTFVGDTLYVCGGGNGIILATNNVEIYNPKTNLWQAGVPMLKCRRAAGIAVLNRCVYASAYDDEYCKYKAL</sequence>
<protein>
    <submittedName>
        <fullName evidence="3">Kelch repeat protein</fullName>
    </submittedName>
</protein>
<dbReference type="PANTHER" id="PTHR24412">
    <property type="entry name" value="KELCH PROTEIN"/>
    <property type="match status" value="1"/>
</dbReference>
<accession>A0A0C2GC70</accession>
<evidence type="ECO:0000313" key="4">
    <source>
        <dbReference type="Proteomes" id="UP000054047"/>
    </source>
</evidence>
<dbReference type="SUPFAM" id="SSF117281">
    <property type="entry name" value="Kelch motif"/>
    <property type="match status" value="1"/>
</dbReference>
<keyword evidence="2" id="KW-0677">Repeat</keyword>
<dbReference type="Proteomes" id="UP000054047">
    <property type="component" value="Unassembled WGS sequence"/>
</dbReference>
<dbReference type="PANTHER" id="PTHR24412:SF419">
    <property type="entry name" value="KELCH-LIKE PROTEIN 20"/>
    <property type="match status" value="1"/>
</dbReference>
<evidence type="ECO:0000313" key="3">
    <source>
        <dbReference type="EMBL" id="KIH56464.1"/>
    </source>
</evidence>
<evidence type="ECO:0000256" key="2">
    <source>
        <dbReference type="ARBA" id="ARBA00022737"/>
    </source>
</evidence>